<name>A0A4U5P8Q3_STECR</name>
<protein>
    <submittedName>
        <fullName evidence="2">Uncharacterized protein</fullName>
    </submittedName>
</protein>
<accession>A0A4U5P8Q3</accession>
<evidence type="ECO:0000256" key="1">
    <source>
        <dbReference type="SAM" id="MobiDB-lite"/>
    </source>
</evidence>
<reference evidence="2" key="2">
    <citation type="journal article" date="2015" name="Genome Biol.">
        <title>Comparative genomics of Steinernema reveals deeply conserved gene regulatory networks.</title>
        <authorList>
            <person name="Dillman A.R."/>
            <person name="Macchietto M."/>
            <person name="Porter C.F."/>
            <person name="Rogers A."/>
            <person name="Williams B."/>
            <person name="Antoshechkin I."/>
            <person name="Lee M.M."/>
            <person name="Goodwin Z."/>
            <person name="Lu X."/>
            <person name="Lewis E.E."/>
            <person name="Goodrich-Blair H."/>
            <person name="Stock S.P."/>
            <person name="Adams B.J."/>
            <person name="Sternberg P.W."/>
            <person name="Mortazavi A."/>
        </authorList>
    </citation>
    <scope>NUCLEOTIDE SEQUENCE [LARGE SCALE GENOMIC DNA]</scope>
    <source>
        <strain evidence="2">ALL</strain>
    </source>
</reference>
<feature type="region of interest" description="Disordered" evidence="1">
    <location>
        <begin position="49"/>
        <end position="82"/>
    </location>
</feature>
<dbReference type="AlphaFoldDB" id="A0A4U5P8Q3"/>
<feature type="compositionally biased region" description="Basic and acidic residues" evidence="1">
    <location>
        <begin position="49"/>
        <end position="62"/>
    </location>
</feature>
<reference evidence="2" key="1">
    <citation type="submission" date="2013-11" db="EMBL/GenBank/DDBJ databases">
        <authorList>
            <person name="Sternberg P."/>
            <person name="Dillman A."/>
            <person name="Macchietto M."/>
        </authorList>
    </citation>
    <scope>NUCLEOTIDE SEQUENCE</scope>
    <source>
        <strain evidence="2">ALL</strain>
    </source>
</reference>
<evidence type="ECO:0000313" key="2">
    <source>
        <dbReference type="EMBL" id="TKR92361.1"/>
    </source>
</evidence>
<comment type="caution">
    <text evidence="2">The sequence shown here is derived from an EMBL/GenBank/DDBJ whole genome shotgun (WGS) entry which is preliminary data.</text>
</comment>
<sequence>MYTKTSFLNSFQISVSIFNSSKISKCSRHAESRSVLGKSTFLTSKRSPAIERRSGKFGDRKRMWSSSQNSEFANTSTKSQAE</sequence>
<dbReference type="EMBL" id="AZBU02000002">
    <property type="protein sequence ID" value="TKR92361.1"/>
    <property type="molecule type" value="Genomic_DNA"/>
</dbReference>
<reference evidence="2" key="3">
    <citation type="journal article" date="2019" name="G3 (Bethesda)">
        <title>Hybrid Assembly of the Genome of the Entomopathogenic Nematode Steinernema carpocapsae Identifies the X-Chromosome.</title>
        <authorList>
            <person name="Serra L."/>
            <person name="Macchietto M."/>
            <person name="Macias-Munoz A."/>
            <person name="McGill C.J."/>
            <person name="Rodriguez I.M."/>
            <person name="Rodriguez B."/>
            <person name="Murad R."/>
            <person name="Mortazavi A."/>
        </authorList>
    </citation>
    <scope>NUCLEOTIDE SEQUENCE</scope>
    <source>
        <strain evidence="2">ALL</strain>
    </source>
</reference>
<proteinExistence type="predicted"/>
<feature type="compositionally biased region" description="Polar residues" evidence="1">
    <location>
        <begin position="64"/>
        <end position="82"/>
    </location>
</feature>
<gene>
    <name evidence="2" type="ORF">L596_007031</name>
</gene>
<organism evidence="2">
    <name type="scientific">Steinernema carpocapsae</name>
    <name type="common">Entomopathogenic nematode</name>
    <dbReference type="NCBI Taxonomy" id="34508"/>
    <lineage>
        <taxon>Eukaryota</taxon>
        <taxon>Metazoa</taxon>
        <taxon>Ecdysozoa</taxon>
        <taxon>Nematoda</taxon>
        <taxon>Chromadorea</taxon>
        <taxon>Rhabditida</taxon>
        <taxon>Tylenchina</taxon>
        <taxon>Panagrolaimomorpha</taxon>
        <taxon>Strongyloidoidea</taxon>
        <taxon>Steinernematidae</taxon>
        <taxon>Steinernema</taxon>
    </lineage>
</organism>